<reference evidence="2 3" key="1">
    <citation type="submission" date="2020-08" db="EMBL/GenBank/DDBJ databases">
        <title>Genomic Encyclopedia of Type Strains, Phase IV (KMG-IV): sequencing the most valuable type-strain genomes for metagenomic binning, comparative biology and taxonomic classification.</title>
        <authorList>
            <person name="Goeker M."/>
        </authorList>
    </citation>
    <scope>NUCLEOTIDE SEQUENCE [LARGE SCALE GENOMIC DNA]</scope>
    <source>
        <strain evidence="2 3">DSM 4737</strain>
    </source>
</reference>
<keyword evidence="3" id="KW-1185">Reference proteome</keyword>
<name>A0A7W9CJQ9_9CAUL</name>
<dbReference type="RefSeq" id="WP_183213914.1">
    <property type="nucleotide sequence ID" value="NZ_JACHOR010000004.1"/>
</dbReference>
<dbReference type="Proteomes" id="UP000545037">
    <property type="component" value="Unassembled WGS sequence"/>
</dbReference>
<evidence type="ECO:0000313" key="2">
    <source>
        <dbReference type="EMBL" id="MBB5746955.1"/>
    </source>
</evidence>
<sequence length="164" mass="17766">MIRRAFDPVVDARTRVLILGSLPGEASLAAGQYYAHPRNAFWPLMDGVTGRTLSAMAYQDRLQCLQSVGVGLWDVIASAERSGSLDSAIRSPEAADLRSLVAQLPLLQAVAFNGGTAMRLGSRILEPCRHRLALIPLPSSSPAHARPLLEKAAHWSRLRSFLIA</sequence>
<dbReference type="SUPFAM" id="SSF52141">
    <property type="entry name" value="Uracil-DNA glycosylase-like"/>
    <property type="match status" value="1"/>
</dbReference>
<dbReference type="InterPro" id="IPR036895">
    <property type="entry name" value="Uracil-DNA_glycosylase-like_sf"/>
</dbReference>
<accession>A0A7W9CJQ9</accession>
<comment type="caution">
    <text evidence="2">The sequence shown here is derived from an EMBL/GenBank/DDBJ whole genome shotgun (WGS) entry which is preliminary data.</text>
</comment>
<evidence type="ECO:0000259" key="1">
    <source>
        <dbReference type="SMART" id="SM00986"/>
    </source>
</evidence>
<dbReference type="SMART" id="SM00986">
    <property type="entry name" value="UDG"/>
    <property type="match status" value="1"/>
</dbReference>
<dbReference type="AlphaFoldDB" id="A0A7W9CJQ9"/>
<dbReference type="SMART" id="SM00987">
    <property type="entry name" value="UreE_C"/>
    <property type="match status" value="1"/>
</dbReference>
<dbReference type="CDD" id="cd10032">
    <property type="entry name" value="UDG-F6_HDG"/>
    <property type="match status" value="1"/>
</dbReference>
<dbReference type="EMBL" id="JACHOR010000004">
    <property type="protein sequence ID" value="MBB5746955.1"/>
    <property type="molecule type" value="Genomic_DNA"/>
</dbReference>
<dbReference type="NCBIfam" id="TIGR04274">
    <property type="entry name" value="hypoxanDNAglyco"/>
    <property type="match status" value="1"/>
</dbReference>
<gene>
    <name evidence="2" type="ORF">GGR13_002562</name>
</gene>
<dbReference type="InterPro" id="IPR005122">
    <property type="entry name" value="Uracil-DNA_glycosylase-like"/>
</dbReference>
<protein>
    <submittedName>
        <fullName evidence="2">Hypoxanthine-DNA glycosylase</fullName>
    </submittedName>
</protein>
<organism evidence="2 3">
    <name type="scientific">Brevundimonas variabilis</name>
    <dbReference type="NCBI Taxonomy" id="74312"/>
    <lineage>
        <taxon>Bacteria</taxon>
        <taxon>Pseudomonadati</taxon>
        <taxon>Pseudomonadota</taxon>
        <taxon>Alphaproteobacteria</taxon>
        <taxon>Caulobacterales</taxon>
        <taxon>Caulobacteraceae</taxon>
        <taxon>Brevundimonas</taxon>
    </lineage>
</organism>
<dbReference type="Pfam" id="PF03167">
    <property type="entry name" value="UDG"/>
    <property type="match status" value="1"/>
</dbReference>
<evidence type="ECO:0000313" key="3">
    <source>
        <dbReference type="Proteomes" id="UP000545037"/>
    </source>
</evidence>
<dbReference type="Gene3D" id="3.40.470.10">
    <property type="entry name" value="Uracil-DNA glycosylase-like domain"/>
    <property type="match status" value="1"/>
</dbReference>
<proteinExistence type="predicted"/>
<feature type="domain" description="Uracil-DNA glycosylase-like" evidence="1">
    <location>
        <begin position="7"/>
        <end position="159"/>
    </location>
</feature>
<dbReference type="InterPro" id="IPR026353">
    <property type="entry name" value="Hypoxan-DNA_Glyclase"/>
</dbReference>